<evidence type="ECO:0000259" key="9">
    <source>
        <dbReference type="SMART" id="SM00382"/>
    </source>
</evidence>
<dbReference type="EMBL" id="KK914570">
    <property type="protein sequence ID" value="KDP32791.1"/>
    <property type="molecule type" value="Genomic_DNA"/>
</dbReference>
<dbReference type="Gene3D" id="3.40.50.300">
    <property type="entry name" value="P-loop containing nucleotide triphosphate hydrolases"/>
    <property type="match status" value="1"/>
</dbReference>
<dbReference type="InterPro" id="IPR027417">
    <property type="entry name" value="P-loop_NTPase"/>
</dbReference>
<protein>
    <recommendedName>
        <fullName evidence="9">AAA+ ATPase domain-containing protein</fullName>
    </recommendedName>
</protein>
<comment type="subcellular location">
    <subcellularLocation>
        <location evidence="1">Nucleus</location>
    </subcellularLocation>
</comment>
<dbReference type="GO" id="GO:0033314">
    <property type="term" value="P:mitotic DNA replication checkpoint signaling"/>
    <property type="evidence" value="ECO:0007669"/>
    <property type="project" value="TreeGrafter"/>
</dbReference>
<keyword evidence="5" id="KW-0067">ATP-binding</keyword>
<dbReference type="SMART" id="SM00382">
    <property type="entry name" value="AAA"/>
    <property type="match status" value="1"/>
</dbReference>
<keyword evidence="6" id="KW-0539">Nucleus</keyword>
<dbReference type="Proteomes" id="UP000027138">
    <property type="component" value="Unassembled WGS sequence"/>
</dbReference>
<gene>
    <name evidence="10" type="ORF">JCGZ_12083</name>
</gene>
<dbReference type="InterPro" id="IPR004582">
    <property type="entry name" value="Checkpoint_prot_Rad17_Rad24"/>
</dbReference>
<feature type="region of interest" description="Disordered" evidence="8">
    <location>
        <begin position="1"/>
        <end position="156"/>
    </location>
</feature>
<evidence type="ECO:0000256" key="2">
    <source>
        <dbReference type="ARBA" id="ARBA00006168"/>
    </source>
</evidence>
<dbReference type="GO" id="GO:0005524">
    <property type="term" value="F:ATP binding"/>
    <property type="evidence" value="ECO:0007669"/>
    <property type="project" value="UniProtKB-KW"/>
</dbReference>
<dbReference type="SUPFAM" id="SSF52540">
    <property type="entry name" value="P-loop containing nucleoside triphosphate hydrolases"/>
    <property type="match status" value="1"/>
</dbReference>
<evidence type="ECO:0000256" key="4">
    <source>
        <dbReference type="ARBA" id="ARBA00022763"/>
    </source>
</evidence>
<keyword evidence="4" id="KW-0227">DNA damage</keyword>
<dbReference type="GO" id="GO:0005634">
    <property type="term" value="C:nucleus"/>
    <property type="evidence" value="ECO:0007669"/>
    <property type="project" value="UniProtKB-SubCell"/>
</dbReference>
<reference evidence="10 11" key="1">
    <citation type="journal article" date="2014" name="PLoS ONE">
        <title>Global Analysis of Gene Expression Profiles in Physic Nut (Jatropha curcas L.) Seedlings Exposed to Salt Stress.</title>
        <authorList>
            <person name="Zhang L."/>
            <person name="Zhang C."/>
            <person name="Wu P."/>
            <person name="Chen Y."/>
            <person name="Li M."/>
            <person name="Jiang H."/>
            <person name="Wu G."/>
        </authorList>
    </citation>
    <scope>NUCLEOTIDE SEQUENCE [LARGE SCALE GENOMIC DNA]</scope>
    <source>
        <strain evidence="11">cv. GZQX0401</strain>
        <tissue evidence="10">Young leaves</tissue>
    </source>
</reference>
<evidence type="ECO:0000313" key="10">
    <source>
        <dbReference type="EMBL" id="KDP32791.1"/>
    </source>
</evidence>
<feature type="compositionally biased region" description="Basic residues" evidence="8">
    <location>
        <begin position="112"/>
        <end position="139"/>
    </location>
</feature>
<dbReference type="GO" id="GO:0003682">
    <property type="term" value="F:chromatin binding"/>
    <property type="evidence" value="ECO:0007669"/>
    <property type="project" value="TreeGrafter"/>
</dbReference>
<dbReference type="STRING" id="180498.A0A067K9A1"/>
<feature type="compositionally biased region" description="Basic residues" evidence="8">
    <location>
        <begin position="74"/>
        <end position="83"/>
    </location>
</feature>
<dbReference type="GO" id="GO:0000077">
    <property type="term" value="P:DNA damage checkpoint signaling"/>
    <property type="evidence" value="ECO:0007669"/>
    <property type="project" value="TreeGrafter"/>
</dbReference>
<keyword evidence="3" id="KW-0547">Nucleotide-binding</keyword>
<dbReference type="Gene3D" id="1.10.8.60">
    <property type="match status" value="1"/>
</dbReference>
<dbReference type="GO" id="GO:0003689">
    <property type="term" value="F:DNA clamp loader activity"/>
    <property type="evidence" value="ECO:0007669"/>
    <property type="project" value="TreeGrafter"/>
</dbReference>
<dbReference type="OrthoDB" id="9996895at2759"/>
<keyword evidence="7" id="KW-0131">Cell cycle</keyword>
<accession>A0A067K9A1</accession>
<dbReference type="KEGG" id="jcu:105638926"/>
<evidence type="ECO:0000256" key="1">
    <source>
        <dbReference type="ARBA" id="ARBA00004123"/>
    </source>
</evidence>
<organism evidence="10 11">
    <name type="scientific">Jatropha curcas</name>
    <name type="common">Barbados nut</name>
    <dbReference type="NCBI Taxonomy" id="180498"/>
    <lineage>
        <taxon>Eukaryota</taxon>
        <taxon>Viridiplantae</taxon>
        <taxon>Streptophyta</taxon>
        <taxon>Embryophyta</taxon>
        <taxon>Tracheophyta</taxon>
        <taxon>Spermatophyta</taxon>
        <taxon>Magnoliopsida</taxon>
        <taxon>eudicotyledons</taxon>
        <taxon>Gunneridae</taxon>
        <taxon>Pentapetalae</taxon>
        <taxon>rosids</taxon>
        <taxon>fabids</taxon>
        <taxon>Malpighiales</taxon>
        <taxon>Euphorbiaceae</taxon>
        <taxon>Crotonoideae</taxon>
        <taxon>Jatropheae</taxon>
        <taxon>Jatropha</taxon>
    </lineage>
</organism>
<keyword evidence="11" id="KW-1185">Reference proteome</keyword>
<comment type="similarity">
    <text evidence="2">Belongs to the rad17/RAD24 family.</text>
</comment>
<dbReference type="PANTHER" id="PTHR12172:SF1">
    <property type="entry name" value="P-LOOP CONTAINING NUCLEOSIDE TRIPHOSPHATE HYDROLASES SUPERFAMILY PROTEIN"/>
    <property type="match status" value="1"/>
</dbReference>
<sequence length="1253" mass="140022">MDKPSEGEGTAMVDSADAEIQQRGSSRVGRRLVQSTLVPHKSPAIESKDEQKDYKDCNGDSKNGDDEEFCGSQGKKKGTRKRKETPQTKTPKARKRAKGNSSVEATPEKNATPKKSKVNGTPRKKATPKNGTPRKKATPKKNGANNGKSATHLVENGNVLPQIPNLRLEAKMIAEENSRIFAGKQIHPFFLSRRMGMGSVEKTIQRKPKSVTMGPIHVFEKEQDEAVTIDWSYWEFFEKSLANSNCTLEGSSSIFECTVKSCFDQVSSVLHPSDSSLLHNNMSLHGRPFEQEFLQQASATAMSSDVQVECHLVEDAKIDYQVDDADLLSGRVRKSDGEQQSNILVERMSSHLGCTSQPDNRLWTDKYKPQKAVEICGNNDSVKFLNEWLYNWHQRGRQTNKASIVNEEFDKKDPDYNCSQHDSDLENSSEDAGLKNVLLITGPVGSGKSAAIYACAKEQGFRVVEANTSECRNGATLKERFGASQSQSTLDSQLLQWSQESLLEVQSMDIMKSPAVPANDKMVQEPDSEVIEVIPISDEDISREATETSEKFACGQGTLKPLILFEDVDIIFSEDHGFINAIQQIANNVKGPVILTSNSDKPVLPNSMDRITVCFKLPLEEELLQHLCLVCSSENTNIQPNLVEELIEFCQRDIRKTIMHLQFWCQGENFRKGSEAQKLSSLMPFNLEAGYQILPKMIPWDFPSQLSQLVVKEITSALNMMDENSVFNGAIEEKYDDKDRQNNLKKPIYGSDSLEAKKKTMLSKNCSDHDCIDFIPLFDTESNFFDSSSSPFPFSQRNSRRKLMVMSSDSEGDVDRGATSPDKNISNELFIEVDGECPSHCPSMQKEFSPSTELNLYSGAEKLVENNYQRSETAIDLNVKGTCLSVDLSCVPESSFVPETEVNDGTELLLGRLCDRVGQEAEILEEASVSNEFRQNVLPVEVYNYDESMPNLHKDSDLLGGTCDVTVVLSQEGLEDSQSELMETITSEHQLMDECSRINFSRKFKQHEKWRSSAAIYTVQESWRKLRDRCANLRHFAAAEKYSSGIVKLACGMSNLISEAELLHIKCQSMDSLGLPIVFSEESDAFSRYNEQLQMASTILQHGFCLYAKDIATAGLNMGYDSKVDLAWEVSSTPCEMKVNSLFGQNSKALNIGLGAEMSQPENGILPNSEWKSIVQSVVPSRAYMTIKGDALYEYLSSLSHISRSEASRLSEDANKNKRRRGRAARNYLNTLSPEEISLLAQSPIYMGRFHHN</sequence>
<dbReference type="FunFam" id="1.10.8.60:FF:000116">
    <property type="entry name" value="p-loop containing nucleoside triphosphate hydrolase superfamily protein"/>
    <property type="match status" value="1"/>
</dbReference>
<evidence type="ECO:0000256" key="5">
    <source>
        <dbReference type="ARBA" id="ARBA00022840"/>
    </source>
</evidence>
<proteinExistence type="inferred from homology"/>
<evidence type="ECO:0000256" key="7">
    <source>
        <dbReference type="ARBA" id="ARBA00023306"/>
    </source>
</evidence>
<evidence type="ECO:0000313" key="11">
    <source>
        <dbReference type="Proteomes" id="UP000027138"/>
    </source>
</evidence>
<evidence type="ECO:0000256" key="6">
    <source>
        <dbReference type="ARBA" id="ARBA00023242"/>
    </source>
</evidence>
<dbReference type="AlphaFoldDB" id="A0A067K9A1"/>
<evidence type="ECO:0000256" key="3">
    <source>
        <dbReference type="ARBA" id="ARBA00022741"/>
    </source>
</evidence>
<feature type="compositionally biased region" description="Basic and acidic residues" evidence="8">
    <location>
        <begin position="46"/>
        <end position="64"/>
    </location>
</feature>
<feature type="domain" description="AAA+ ATPase" evidence="9">
    <location>
        <begin position="434"/>
        <end position="623"/>
    </location>
</feature>
<name>A0A067K9A1_JATCU</name>
<dbReference type="InterPro" id="IPR003593">
    <property type="entry name" value="AAA+_ATPase"/>
</dbReference>
<dbReference type="GO" id="GO:0006281">
    <property type="term" value="P:DNA repair"/>
    <property type="evidence" value="ECO:0007669"/>
    <property type="project" value="InterPro"/>
</dbReference>
<dbReference type="PANTHER" id="PTHR12172">
    <property type="entry name" value="CELL CYCLE CHECKPOINT PROTEIN RAD17"/>
    <property type="match status" value="1"/>
</dbReference>
<evidence type="ECO:0000256" key="8">
    <source>
        <dbReference type="SAM" id="MobiDB-lite"/>
    </source>
</evidence>